<dbReference type="AlphaFoldDB" id="A0A3A9WJ03"/>
<gene>
    <name evidence="7" type="ORF">D7319_01135</name>
</gene>
<name>A0A3A9WJ03_9ACTN</name>
<dbReference type="PANTHER" id="PTHR33514:SF15">
    <property type="entry name" value="COBALT TRANSPORT PROTEIN"/>
    <property type="match status" value="1"/>
</dbReference>
<feature type="transmembrane region" description="Helical" evidence="6">
    <location>
        <begin position="99"/>
        <end position="120"/>
    </location>
</feature>
<evidence type="ECO:0000256" key="3">
    <source>
        <dbReference type="ARBA" id="ARBA00022989"/>
    </source>
</evidence>
<dbReference type="Proteomes" id="UP000275024">
    <property type="component" value="Unassembled WGS sequence"/>
</dbReference>
<evidence type="ECO:0000313" key="7">
    <source>
        <dbReference type="EMBL" id="RKN12592.1"/>
    </source>
</evidence>
<sequence>MGVHLRRPRHARRARRRGRGGGPAQTAGRRIGRRRVTAARRPARPLARTLHPGAWWLWALAMAVAASRTTNPVILALLLAAVGCVVVRRRTDAPWALSFRMYLVFGAVIVVTRVLFRVVFGGGRGETILFTLPEIPLPDAARGIRLLGPVAADEVLGGLYDGLQLATMVICVGAANALANPKRMLKAMPGALHEVGTSVVVALTVAPQLIESAQRVRRARRLRGGREKGRKALHGILIPVLEDALERSLALAAAMASRGYGRIGATPPRARFAVGALVIGGLLGMAAGLYGLLDAAAPRHLGTPLLLGGVAVAVAGFALGGRRVRRTGYRPDRWRPGELVTVASGAAAAAVMVLATRVDPADLYPSLTPLAWPQAAPLPVLAVLLGLLPAVLAPGPPSTPSRETVA</sequence>
<keyword evidence="3 6" id="KW-1133">Transmembrane helix</keyword>
<comment type="caution">
    <text evidence="7">The sequence shown here is derived from an EMBL/GenBank/DDBJ whole genome shotgun (WGS) entry which is preliminary data.</text>
</comment>
<dbReference type="EMBL" id="RBDX01000001">
    <property type="protein sequence ID" value="RKN12592.1"/>
    <property type="molecule type" value="Genomic_DNA"/>
</dbReference>
<feature type="transmembrane region" description="Helical" evidence="6">
    <location>
        <begin position="336"/>
        <end position="355"/>
    </location>
</feature>
<evidence type="ECO:0000256" key="1">
    <source>
        <dbReference type="ARBA" id="ARBA00004141"/>
    </source>
</evidence>
<evidence type="ECO:0000256" key="2">
    <source>
        <dbReference type="ARBA" id="ARBA00022692"/>
    </source>
</evidence>
<comment type="subcellular location">
    <subcellularLocation>
        <location evidence="1">Membrane</location>
        <topology evidence="1">Multi-pass membrane protein</topology>
    </subcellularLocation>
</comment>
<feature type="compositionally biased region" description="Basic residues" evidence="5">
    <location>
        <begin position="1"/>
        <end position="19"/>
    </location>
</feature>
<evidence type="ECO:0000256" key="6">
    <source>
        <dbReference type="SAM" id="Phobius"/>
    </source>
</evidence>
<dbReference type="Pfam" id="PF02361">
    <property type="entry name" value="CbiQ"/>
    <property type="match status" value="1"/>
</dbReference>
<proteinExistence type="predicted"/>
<organism evidence="7 8">
    <name type="scientific">Streptomyces radicis</name>
    <dbReference type="NCBI Taxonomy" id="1750517"/>
    <lineage>
        <taxon>Bacteria</taxon>
        <taxon>Bacillati</taxon>
        <taxon>Actinomycetota</taxon>
        <taxon>Actinomycetes</taxon>
        <taxon>Kitasatosporales</taxon>
        <taxon>Streptomycetaceae</taxon>
        <taxon>Streptomyces</taxon>
    </lineage>
</organism>
<accession>A0A3A9WJ03</accession>
<protein>
    <submittedName>
        <fullName evidence="7">Energy-coupling factor transporter transmembrane protein EcfT</fullName>
    </submittedName>
</protein>
<feature type="region of interest" description="Disordered" evidence="5">
    <location>
        <begin position="1"/>
        <end position="36"/>
    </location>
</feature>
<evidence type="ECO:0000313" key="8">
    <source>
        <dbReference type="Proteomes" id="UP000275024"/>
    </source>
</evidence>
<dbReference type="GO" id="GO:0005886">
    <property type="term" value="C:plasma membrane"/>
    <property type="evidence" value="ECO:0007669"/>
    <property type="project" value="UniProtKB-ARBA"/>
</dbReference>
<feature type="transmembrane region" description="Helical" evidence="6">
    <location>
        <begin position="375"/>
        <end position="393"/>
    </location>
</feature>
<evidence type="ECO:0000256" key="5">
    <source>
        <dbReference type="SAM" id="MobiDB-lite"/>
    </source>
</evidence>
<keyword evidence="4 6" id="KW-0472">Membrane</keyword>
<feature type="transmembrane region" description="Helical" evidence="6">
    <location>
        <begin position="55"/>
        <end position="87"/>
    </location>
</feature>
<reference evidence="7 8" key="1">
    <citation type="submission" date="2018-09" db="EMBL/GenBank/DDBJ databases">
        <title>Streptomyces sp. nov. DS1-2, an endophytic actinomycete isolated from roots of Dendrobium scabrilingue.</title>
        <authorList>
            <person name="Kuncharoen N."/>
            <person name="Kudo T."/>
            <person name="Ohkuma M."/>
            <person name="Yuki M."/>
            <person name="Tanasupawat S."/>
        </authorList>
    </citation>
    <scope>NUCLEOTIDE SEQUENCE [LARGE SCALE GENOMIC DNA]</scope>
    <source>
        <strain evidence="7 8">AZ1-7</strain>
    </source>
</reference>
<evidence type="ECO:0000256" key="4">
    <source>
        <dbReference type="ARBA" id="ARBA00023136"/>
    </source>
</evidence>
<dbReference type="InterPro" id="IPR003339">
    <property type="entry name" value="ABC/ECF_trnsptr_transmembrane"/>
</dbReference>
<feature type="transmembrane region" description="Helical" evidence="6">
    <location>
        <begin position="162"/>
        <end position="179"/>
    </location>
</feature>
<keyword evidence="2 6" id="KW-0812">Transmembrane</keyword>
<feature type="transmembrane region" description="Helical" evidence="6">
    <location>
        <begin position="272"/>
        <end position="293"/>
    </location>
</feature>
<dbReference type="PANTHER" id="PTHR33514">
    <property type="entry name" value="PROTEIN ABCI12, CHLOROPLASTIC"/>
    <property type="match status" value="1"/>
</dbReference>
<feature type="transmembrane region" description="Helical" evidence="6">
    <location>
        <begin position="305"/>
        <end position="324"/>
    </location>
</feature>